<dbReference type="Pfam" id="PF00462">
    <property type="entry name" value="Glutaredoxin"/>
    <property type="match status" value="1"/>
</dbReference>
<organism evidence="4 5">
    <name type="scientific">Vitis vinifera</name>
    <name type="common">Grape</name>
    <dbReference type="NCBI Taxonomy" id="29760"/>
    <lineage>
        <taxon>Eukaryota</taxon>
        <taxon>Viridiplantae</taxon>
        <taxon>Streptophyta</taxon>
        <taxon>Embryophyta</taxon>
        <taxon>Tracheophyta</taxon>
        <taxon>Spermatophyta</taxon>
        <taxon>Magnoliopsida</taxon>
        <taxon>eudicotyledons</taxon>
        <taxon>Gunneridae</taxon>
        <taxon>Pentapetalae</taxon>
        <taxon>rosids</taxon>
        <taxon>Vitales</taxon>
        <taxon>Vitaceae</taxon>
        <taxon>Viteae</taxon>
        <taxon>Vitis</taxon>
    </lineage>
</organism>
<evidence type="ECO:0000313" key="5">
    <source>
        <dbReference type="Proteomes" id="UP000288805"/>
    </source>
</evidence>
<feature type="domain" description="Glutaredoxin" evidence="3">
    <location>
        <begin position="137"/>
        <end position="198"/>
    </location>
</feature>
<name>A0A438CB26_VITVI</name>
<dbReference type="SUPFAM" id="SSF52833">
    <property type="entry name" value="Thioredoxin-like"/>
    <property type="match status" value="1"/>
</dbReference>
<evidence type="ECO:0000256" key="2">
    <source>
        <dbReference type="SAM" id="MobiDB-lite"/>
    </source>
</evidence>
<dbReference type="EMBL" id="QGNW01002366">
    <property type="protein sequence ID" value="RVW20452.1"/>
    <property type="molecule type" value="Genomic_DNA"/>
</dbReference>
<accession>A0A438CB26</accession>
<evidence type="ECO:0000313" key="4">
    <source>
        <dbReference type="EMBL" id="RVW20452.1"/>
    </source>
</evidence>
<dbReference type="InterPro" id="IPR004480">
    <property type="entry name" value="Monothiol_GRX-rel"/>
</dbReference>
<proteinExistence type="inferred from homology"/>
<dbReference type="InterPro" id="IPR036249">
    <property type="entry name" value="Thioredoxin-like_sf"/>
</dbReference>
<evidence type="ECO:0000259" key="3">
    <source>
        <dbReference type="Pfam" id="PF00462"/>
    </source>
</evidence>
<dbReference type="PROSITE" id="PS51354">
    <property type="entry name" value="GLUTAREDOXIN_2"/>
    <property type="match status" value="1"/>
</dbReference>
<evidence type="ECO:0000256" key="1">
    <source>
        <dbReference type="ARBA" id="ARBA00008983"/>
    </source>
</evidence>
<reference evidence="4 5" key="1">
    <citation type="journal article" date="2018" name="PLoS Genet.">
        <title>Population sequencing reveals clonal diversity and ancestral inbreeding in the grapevine cultivar Chardonnay.</title>
        <authorList>
            <person name="Roach M.J."/>
            <person name="Johnson D.L."/>
            <person name="Bohlmann J."/>
            <person name="van Vuuren H.J."/>
            <person name="Jones S.J."/>
            <person name="Pretorius I.S."/>
            <person name="Schmidt S.A."/>
            <person name="Borneman A.R."/>
        </authorList>
    </citation>
    <scope>NUCLEOTIDE SEQUENCE [LARGE SCALE GENOMIC DNA]</scope>
    <source>
        <strain evidence="5">cv. Chardonnay</strain>
        <tissue evidence="4">Leaf</tissue>
    </source>
</reference>
<dbReference type="InterPro" id="IPR002109">
    <property type="entry name" value="Glutaredoxin"/>
</dbReference>
<dbReference type="PANTHER" id="PTHR10293:SF73">
    <property type="entry name" value="GLUTAREDOXIN-3"/>
    <property type="match status" value="1"/>
</dbReference>
<dbReference type="Proteomes" id="UP000288805">
    <property type="component" value="Unassembled WGS sequence"/>
</dbReference>
<comment type="similarity">
    <text evidence="1">Belongs to the glutaredoxin family. CGFS subfamily.</text>
</comment>
<sequence length="348" mass="39295">MVFYPPMEEVASPRYGISSFVVGMMTKMKGMQERLQGMFEPHHFDGVVATITTSEGNDLKEIPSVLLVPRDTGYLENDLLGPPSGVLVILARPGFEAGAPLAKVTEPGRSKGSTSESIGLSVTLTSRLDSLIDSSPIILFMKGIPAEPRCGLSRKSVEILQQEKVDFMRLDILSDDEVRHEFKAHSNWFSCPQFYVKECFKENSSGKEEEAGNDKFVEKVLPLEEDQKERNVREDMDFEGPTFMEDFPEENSRVEVSFNQVSEFWKKQRLGSVSSHVDLYFLLGQPYLMANDLTEIEIAIFYGATASAEYSMIDFPKDNWQWADSTSRVDEWGSDPEEVDLYDRDDAD</sequence>
<protein>
    <submittedName>
        <fullName evidence="4">Monothiol glutaredoxin-S17</fullName>
    </submittedName>
</protein>
<dbReference type="Gene3D" id="3.40.30.10">
    <property type="entry name" value="Glutaredoxin"/>
    <property type="match status" value="1"/>
</dbReference>
<dbReference type="AlphaFoldDB" id="A0A438CB26"/>
<comment type="caution">
    <text evidence="4">The sequence shown here is derived from an EMBL/GenBank/DDBJ whole genome shotgun (WGS) entry which is preliminary data.</text>
</comment>
<feature type="region of interest" description="Disordered" evidence="2">
    <location>
        <begin position="329"/>
        <end position="348"/>
    </location>
</feature>
<gene>
    <name evidence="4" type="primary">GRXS17_3</name>
    <name evidence="4" type="ORF">CK203_115983</name>
</gene>
<dbReference type="PANTHER" id="PTHR10293">
    <property type="entry name" value="GLUTAREDOXIN FAMILY MEMBER"/>
    <property type="match status" value="1"/>
</dbReference>